<evidence type="ECO:0000256" key="1">
    <source>
        <dbReference type="SAM" id="MobiDB-lite"/>
    </source>
</evidence>
<dbReference type="InterPro" id="IPR003772">
    <property type="entry name" value="YceD"/>
</dbReference>
<reference evidence="2 3" key="1">
    <citation type="submission" date="2018-05" db="EMBL/GenBank/DDBJ databases">
        <title>Acuticoccus sediminis sp. nov., isolated from deep-sea sediment of Indian Ocean.</title>
        <authorList>
            <person name="Liu X."/>
            <person name="Lai Q."/>
            <person name="Du Y."/>
            <person name="Sun F."/>
            <person name="Zhang X."/>
            <person name="Wang S."/>
            <person name="Shao Z."/>
        </authorList>
    </citation>
    <scope>NUCLEOTIDE SEQUENCE [LARGE SCALE GENOMIC DNA]</scope>
    <source>
        <strain evidence="2 3">PTG4-2</strain>
    </source>
</reference>
<gene>
    <name evidence="2" type="ORF">DLJ53_30300</name>
</gene>
<evidence type="ECO:0000313" key="2">
    <source>
        <dbReference type="EMBL" id="RAH96971.1"/>
    </source>
</evidence>
<dbReference type="Pfam" id="PF02620">
    <property type="entry name" value="YceD"/>
    <property type="match status" value="1"/>
</dbReference>
<name>A0A8B2NQ10_9HYPH</name>
<proteinExistence type="predicted"/>
<protein>
    <submittedName>
        <fullName evidence="2">Metal-binding protein</fullName>
    </submittedName>
</protein>
<comment type="caution">
    <text evidence="2">The sequence shown here is derived from an EMBL/GenBank/DDBJ whole genome shotgun (WGS) entry which is preliminary data.</text>
</comment>
<dbReference type="Proteomes" id="UP000249590">
    <property type="component" value="Unassembled WGS sequence"/>
</dbReference>
<accession>A0A8B2NQ10</accession>
<sequence>MTARFHRPFNVRRLDEQRTITIEATDEERAELAEALEVLSIGSLKAEFTLKPWRGEGVRVVGTVSGDVTQACVVTLDPVPGRVEEDFDVRLHPDVAESEEVVVDPDEPDPPERLEGYEVDVGAIALEHFALGLDPYPRAPGVEFDAPADEEEADEPSPFAVLASLKNNPT</sequence>
<dbReference type="AlphaFoldDB" id="A0A8B2NQ10"/>
<dbReference type="RefSeq" id="WP_111352079.1">
    <property type="nucleotide sequence ID" value="NZ_JAIWKD010000010.1"/>
</dbReference>
<feature type="region of interest" description="Disordered" evidence="1">
    <location>
        <begin position="141"/>
        <end position="170"/>
    </location>
</feature>
<dbReference type="EMBL" id="QHHQ01000010">
    <property type="protein sequence ID" value="RAH96971.1"/>
    <property type="molecule type" value="Genomic_DNA"/>
</dbReference>
<dbReference type="OrthoDB" id="8443793at2"/>
<keyword evidence="3" id="KW-1185">Reference proteome</keyword>
<organism evidence="2 3">
    <name type="scientific">Acuticoccus sediminis</name>
    <dbReference type="NCBI Taxonomy" id="2184697"/>
    <lineage>
        <taxon>Bacteria</taxon>
        <taxon>Pseudomonadati</taxon>
        <taxon>Pseudomonadota</taxon>
        <taxon>Alphaproteobacteria</taxon>
        <taxon>Hyphomicrobiales</taxon>
        <taxon>Amorphaceae</taxon>
        <taxon>Acuticoccus</taxon>
    </lineage>
</organism>
<feature type="compositionally biased region" description="Acidic residues" evidence="1">
    <location>
        <begin position="146"/>
        <end position="155"/>
    </location>
</feature>
<evidence type="ECO:0000313" key="3">
    <source>
        <dbReference type="Proteomes" id="UP000249590"/>
    </source>
</evidence>